<dbReference type="RefSeq" id="WP_046497956.1">
    <property type="nucleotide sequence ID" value="NZ_CGIH01000029.1"/>
</dbReference>
<name>A0A0E3W3E6_9FIRM</name>
<dbReference type="PROSITE" id="PS00869">
    <property type="entry name" value="RENAL_DIPEPTIDASE_1"/>
    <property type="match status" value="1"/>
</dbReference>
<reference evidence="1 2" key="1">
    <citation type="submission" date="2015-03" db="EMBL/GenBank/DDBJ databases">
        <authorList>
            <person name="Murphy D."/>
        </authorList>
    </citation>
    <scope>NUCLEOTIDE SEQUENCE [LARGE SCALE GENOMIC DNA]</scope>
    <source>
        <strain evidence="1 2">OL-4</strain>
    </source>
</reference>
<dbReference type="PANTHER" id="PTHR10443:SF12">
    <property type="entry name" value="DIPEPTIDASE"/>
    <property type="match status" value="1"/>
</dbReference>
<sequence length="310" mass="35018">MKIVDLHCDTISWLQENDQTLWHNQAQYDLKRAKDSGIYLQLFAMFARPAEPNTVLREILKQVEKFHAEIEANQSWIYTLNKYTDLNEPDNQGKLAAVLHLEGGECLGNDLETLRLLYRFGLRSLGLTWNERNQLADGAAERDAGGGLSRLGRRVVAEMEDMGMLLDLAHLSERSFFDALNYYRHPVLVSHANAFALCGHWRNLTDDQLKALRDHGGVIGVTQVADFVSETQPGIDTMIDHIVYIADLIGIQYVALGSDFDGADDMVIKDVAGYRNLPEYLLRRGFNNQEINMILYQNALAVLEKVLPGP</sequence>
<dbReference type="CDD" id="cd01301">
    <property type="entry name" value="rDP_like"/>
    <property type="match status" value="1"/>
</dbReference>
<dbReference type="Proteomes" id="UP000045545">
    <property type="component" value="Unassembled WGS sequence"/>
</dbReference>
<dbReference type="InterPro" id="IPR008257">
    <property type="entry name" value="Pept_M19"/>
</dbReference>
<dbReference type="InterPro" id="IPR032466">
    <property type="entry name" value="Metal_Hydrolase"/>
</dbReference>
<dbReference type="STRING" id="690567.1825"/>
<dbReference type="Pfam" id="PF01244">
    <property type="entry name" value="Peptidase_M19"/>
    <property type="match status" value="1"/>
</dbReference>
<keyword evidence="2" id="KW-1185">Reference proteome</keyword>
<evidence type="ECO:0000313" key="1">
    <source>
        <dbReference type="EMBL" id="CFX76468.1"/>
    </source>
</evidence>
<dbReference type="Gene3D" id="3.20.20.140">
    <property type="entry name" value="Metal-dependent hydrolases"/>
    <property type="match status" value="1"/>
</dbReference>
<dbReference type="EMBL" id="CGIH01000029">
    <property type="protein sequence ID" value="CFX76468.1"/>
    <property type="molecule type" value="Genomic_DNA"/>
</dbReference>
<evidence type="ECO:0000313" key="2">
    <source>
        <dbReference type="Proteomes" id="UP000045545"/>
    </source>
</evidence>
<dbReference type="GO" id="GO:0070573">
    <property type="term" value="F:metallodipeptidase activity"/>
    <property type="evidence" value="ECO:0007669"/>
    <property type="project" value="InterPro"/>
</dbReference>
<dbReference type="AlphaFoldDB" id="A0A0E3W3E6"/>
<dbReference type="OrthoDB" id="9804920at2"/>
<dbReference type="SUPFAM" id="SSF51556">
    <property type="entry name" value="Metallo-dependent hydrolases"/>
    <property type="match status" value="1"/>
</dbReference>
<dbReference type="InterPro" id="IPR000180">
    <property type="entry name" value="Dipep_AS"/>
</dbReference>
<protein>
    <submittedName>
        <fullName evidence="1">Renal dipeptidase, active site</fullName>
    </submittedName>
</protein>
<organism evidence="1 2">
    <name type="scientific">Syntrophomonas zehnderi OL-4</name>
    <dbReference type="NCBI Taxonomy" id="690567"/>
    <lineage>
        <taxon>Bacteria</taxon>
        <taxon>Bacillati</taxon>
        <taxon>Bacillota</taxon>
        <taxon>Clostridia</taxon>
        <taxon>Eubacteriales</taxon>
        <taxon>Syntrophomonadaceae</taxon>
        <taxon>Syntrophomonas</taxon>
    </lineage>
</organism>
<accession>A0A0E3W3E6</accession>
<dbReference type="PROSITE" id="PS51365">
    <property type="entry name" value="RENAL_DIPEPTIDASE_2"/>
    <property type="match status" value="1"/>
</dbReference>
<gene>
    <name evidence="1" type="ORF">1825</name>
</gene>
<dbReference type="PANTHER" id="PTHR10443">
    <property type="entry name" value="MICROSOMAL DIPEPTIDASE"/>
    <property type="match status" value="1"/>
</dbReference>
<proteinExistence type="predicted"/>
<dbReference type="GO" id="GO:0006508">
    <property type="term" value="P:proteolysis"/>
    <property type="evidence" value="ECO:0007669"/>
    <property type="project" value="InterPro"/>
</dbReference>